<dbReference type="Pfam" id="PF04228">
    <property type="entry name" value="Zn_peptidase"/>
    <property type="match status" value="1"/>
</dbReference>
<feature type="transmembrane region" description="Helical" evidence="6">
    <location>
        <begin position="21"/>
        <end position="44"/>
    </location>
</feature>
<dbReference type="RefSeq" id="WP_059240954.1">
    <property type="nucleotide sequence ID" value="NZ_CABVPX010000001.1"/>
</dbReference>
<name>A0A9Q9UP93_9BURK</name>
<comment type="subcellular location">
    <subcellularLocation>
        <location evidence="1">Membrane</location>
        <topology evidence="1">Single-pass membrane protein</topology>
    </subcellularLocation>
</comment>
<gene>
    <name evidence="7" type="ORF">BAR24066_00413</name>
</gene>
<reference evidence="7 8" key="1">
    <citation type="submission" date="2019-09" db="EMBL/GenBank/DDBJ databases">
        <authorList>
            <person name="Depoorter E."/>
        </authorList>
    </citation>
    <scope>NUCLEOTIDE SEQUENCE [LARGE SCALE GENOMIC DNA]</scope>
    <source>
        <strain evidence="7">LMG 24066</strain>
    </source>
</reference>
<comment type="caution">
    <text evidence="7">The sequence shown here is derived from an EMBL/GenBank/DDBJ whole genome shotgun (WGS) entry which is preliminary data.</text>
</comment>
<dbReference type="PANTHER" id="PTHR30168:SF0">
    <property type="entry name" value="INNER MEMBRANE PROTEIN"/>
    <property type="match status" value="1"/>
</dbReference>
<feature type="compositionally biased region" description="Low complexity" evidence="5">
    <location>
        <begin position="61"/>
        <end position="74"/>
    </location>
</feature>
<dbReference type="GO" id="GO:0016020">
    <property type="term" value="C:membrane"/>
    <property type="evidence" value="ECO:0007669"/>
    <property type="project" value="UniProtKB-SubCell"/>
</dbReference>
<feature type="region of interest" description="Disordered" evidence="5">
    <location>
        <begin position="61"/>
        <end position="87"/>
    </location>
</feature>
<evidence type="ECO:0000256" key="3">
    <source>
        <dbReference type="ARBA" id="ARBA00022989"/>
    </source>
</evidence>
<feature type="region of interest" description="Disordered" evidence="5">
    <location>
        <begin position="1"/>
        <end position="23"/>
    </location>
</feature>
<organism evidence="7 8">
    <name type="scientific">Burkholderia arboris</name>
    <dbReference type="NCBI Taxonomy" id="488730"/>
    <lineage>
        <taxon>Bacteria</taxon>
        <taxon>Pseudomonadati</taxon>
        <taxon>Pseudomonadota</taxon>
        <taxon>Betaproteobacteria</taxon>
        <taxon>Burkholderiales</taxon>
        <taxon>Burkholderiaceae</taxon>
        <taxon>Burkholderia</taxon>
        <taxon>Burkholderia cepacia complex</taxon>
    </lineage>
</organism>
<keyword evidence="4 6" id="KW-0472">Membrane</keyword>
<keyword evidence="3 6" id="KW-1133">Transmembrane helix</keyword>
<proteinExistence type="predicted"/>
<evidence type="ECO:0000256" key="5">
    <source>
        <dbReference type="SAM" id="MobiDB-lite"/>
    </source>
</evidence>
<dbReference type="PANTHER" id="PTHR30168">
    <property type="entry name" value="PUTATIVE MEMBRANE PROTEIN YPFJ"/>
    <property type="match status" value="1"/>
</dbReference>
<evidence type="ECO:0000256" key="2">
    <source>
        <dbReference type="ARBA" id="ARBA00022692"/>
    </source>
</evidence>
<dbReference type="InterPro" id="IPR007343">
    <property type="entry name" value="Uncharacterised_pept_Zn_put"/>
</dbReference>
<evidence type="ECO:0000256" key="6">
    <source>
        <dbReference type="SAM" id="Phobius"/>
    </source>
</evidence>
<keyword evidence="2 6" id="KW-0812">Transmembrane</keyword>
<evidence type="ECO:0000256" key="4">
    <source>
        <dbReference type="ARBA" id="ARBA00023136"/>
    </source>
</evidence>
<evidence type="ECO:0000256" key="1">
    <source>
        <dbReference type="ARBA" id="ARBA00004167"/>
    </source>
</evidence>
<evidence type="ECO:0000313" key="8">
    <source>
        <dbReference type="Proteomes" id="UP000494172"/>
    </source>
</evidence>
<evidence type="ECO:0000313" key="7">
    <source>
        <dbReference type="EMBL" id="VWB12382.1"/>
    </source>
</evidence>
<dbReference type="EMBL" id="CABVPX010000001">
    <property type="protein sequence ID" value="VWB12382.1"/>
    <property type="molecule type" value="Genomic_DNA"/>
</dbReference>
<dbReference type="Proteomes" id="UP000494172">
    <property type="component" value="Unassembled WGS sequence"/>
</dbReference>
<feature type="compositionally biased region" description="Basic and acidic residues" evidence="5">
    <location>
        <begin position="1"/>
        <end position="17"/>
    </location>
</feature>
<dbReference type="AlphaFoldDB" id="A0A9Q9UP93"/>
<protein>
    <submittedName>
        <fullName evidence="7">Neutral zinc metallopeptidase</fullName>
    </submittedName>
</protein>
<accession>A0A9Q9UP93</accession>
<sequence>MRLDDERESMNVEDRRGAGGFGGGRGATIGIGTIVVALAASYFFGIDPRVVLEGASALQGRQQQAQPAPEQRQGVPAQRQGAPANDPGAVFTRKVLGNIERTWTGVFNTQLHAQYEPPKLVMFTNSTPTACGTGQTAMGPFYCPADRKVYIDLGFYDELRKRFGAGGDFAQAYVIAHEVGHHVQNLLGISDKVDAARRRSSQARSNALSVRMELQADCFAGVWANNAQHANQRLMEPGDFEQGLKAAAAIGDDRLQQQGQGYVVPESFTHGTSDQRVYWLRRGMESGELSACDTFAANAR</sequence>